<evidence type="ECO:0000313" key="1">
    <source>
        <dbReference type="EMBL" id="KAK6625806.1"/>
    </source>
</evidence>
<name>A0AAN8PYB1_POLSC</name>
<reference evidence="1 2" key="1">
    <citation type="submission" date="2023-10" db="EMBL/GenBank/DDBJ databases">
        <title>Genomes of two closely related lineages of the louse Polyplax serrata with different host specificities.</title>
        <authorList>
            <person name="Martinu J."/>
            <person name="Tarabai H."/>
            <person name="Stefka J."/>
            <person name="Hypsa V."/>
        </authorList>
    </citation>
    <scope>NUCLEOTIDE SEQUENCE [LARGE SCALE GENOMIC DNA]</scope>
    <source>
        <strain evidence="1">HR10_N</strain>
    </source>
</reference>
<organism evidence="1 2">
    <name type="scientific">Polyplax serrata</name>
    <name type="common">Common mouse louse</name>
    <dbReference type="NCBI Taxonomy" id="468196"/>
    <lineage>
        <taxon>Eukaryota</taxon>
        <taxon>Metazoa</taxon>
        <taxon>Ecdysozoa</taxon>
        <taxon>Arthropoda</taxon>
        <taxon>Hexapoda</taxon>
        <taxon>Insecta</taxon>
        <taxon>Pterygota</taxon>
        <taxon>Neoptera</taxon>
        <taxon>Paraneoptera</taxon>
        <taxon>Psocodea</taxon>
        <taxon>Troctomorpha</taxon>
        <taxon>Phthiraptera</taxon>
        <taxon>Anoplura</taxon>
        <taxon>Polyplacidae</taxon>
        <taxon>Polyplax</taxon>
    </lineage>
</organism>
<evidence type="ECO:0000313" key="2">
    <source>
        <dbReference type="Proteomes" id="UP001372834"/>
    </source>
</evidence>
<proteinExistence type="predicted"/>
<dbReference type="Proteomes" id="UP001372834">
    <property type="component" value="Unassembled WGS sequence"/>
</dbReference>
<dbReference type="EMBL" id="JAWJWE010000037">
    <property type="protein sequence ID" value="KAK6625806.1"/>
    <property type="molecule type" value="Genomic_DNA"/>
</dbReference>
<accession>A0AAN8PYB1</accession>
<comment type="caution">
    <text evidence="1">The sequence shown here is derived from an EMBL/GenBank/DDBJ whole genome shotgun (WGS) entry which is preliminary data.</text>
</comment>
<protein>
    <submittedName>
        <fullName evidence="1">Uncharacterized protein</fullName>
    </submittedName>
</protein>
<dbReference type="AlphaFoldDB" id="A0AAN8PYB1"/>
<sequence>MRQQKSLQKRPTRGLKLFWLPSPAHQVQLETIKEIEHRLSISYLNTGIKKKRRNMVKGVCGTAEVRTSPRVPVLTETTVPDRRLSDCELRKKHRTGTGKVFASAKVKGRSTKKIGDLGMHADLI</sequence>
<gene>
    <name evidence="1" type="ORF">RUM43_006105</name>
</gene>